<protein>
    <submittedName>
        <fullName evidence="6">LysR family transcriptional regulator</fullName>
    </submittedName>
</protein>
<dbReference type="PRINTS" id="PR00039">
    <property type="entry name" value="HTHLYSR"/>
</dbReference>
<keyword evidence="3" id="KW-0238">DNA-binding</keyword>
<dbReference type="InterPro" id="IPR000847">
    <property type="entry name" value="LysR_HTH_N"/>
</dbReference>
<comment type="similarity">
    <text evidence="1">Belongs to the LysR transcriptional regulatory family.</text>
</comment>
<dbReference type="PANTHER" id="PTHR30126:SF4">
    <property type="entry name" value="LYSR FAMILY TRANSCRIPTIONAL REGULATOR"/>
    <property type="match status" value="1"/>
</dbReference>
<dbReference type="PROSITE" id="PS50931">
    <property type="entry name" value="HTH_LYSR"/>
    <property type="match status" value="1"/>
</dbReference>
<sequence length="297" mass="32872">MQHSPLTLEALLVLDAIDQRGSFASAAEQLNKVPSAISYIVQKLEEQLGVTLFVRQGRRSVLTPAGLHLLEEGRKVLLAVGKLTEQTQTIAHGWEPKIRIAIDTIVDERKIFKACHAFLAEHENIELDFKEEVLNGTWEALIEDEVDLVIGASDPIPSQQGIRAKALTQHHSCFVAAPNHPLHTLKRKLAESDILKYKTVVVHDSSRNAIAKSSNIIEGSKHIYVSNLQQKICAIEVGMGVGFLPSEQIRAQIEAGSLKQLKLIKQVEPQQLNIAWKVINKGKALKALTACIENEFN</sequence>
<dbReference type="AlphaFoldDB" id="A0A4Q7IQB0"/>
<dbReference type="InterPro" id="IPR036388">
    <property type="entry name" value="WH-like_DNA-bd_sf"/>
</dbReference>
<dbReference type="GO" id="GO:0003700">
    <property type="term" value="F:DNA-binding transcription factor activity"/>
    <property type="evidence" value="ECO:0007669"/>
    <property type="project" value="InterPro"/>
</dbReference>
<dbReference type="SUPFAM" id="SSF53850">
    <property type="entry name" value="Periplasmic binding protein-like II"/>
    <property type="match status" value="1"/>
</dbReference>
<dbReference type="Proteomes" id="UP000291338">
    <property type="component" value="Unassembled WGS sequence"/>
</dbReference>
<evidence type="ECO:0000256" key="1">
    <source>
        <dbReference type="ARBA" id="ARBA00009437"/>
    </source>
</evidence>
<gene>
    <name evidence="6" type="ORF">C1E23_09515</name>
</gene>
<keyword evidence="2" id="KW-0805">Transcription regulation</keyword>
<name>A0A4Q7IQB0_9GAMM</name>
<dbReference type="Pfam" id="PF03466">
    <property type="entry name" value="LysR_substrate"/>
    <property type="match status" value="1"/>
</dbReference>
<dbReference type="RefSeq" id="WP_130255384.1">
    <property type="nucleotide sequence ID" value="NZ_PPSX01000030.1"/>
</dbReference>
<dbReference type="GO" id="GO:0000976">
    <property type="term" value="F:transcription cis-regulatory region binding"/>
    <property type="evidence" value="ECO:0007669"/>
    <property type="project" value="TreeGrafter"/>
</dbReference>
<dbReference type="Pfam" id="PF00126">
    <property type="entry name" value="HTH_1"/>
    <property type="match status" value="1"/>
</dbReference>
<evidence type="ECO:0000313" key="7">
    <source>
        <dbReference type="Proteomes" id="UP000291338"/>
    </source>
</evidence>
<evidence type="ECO:0000313" key="6">
    <source>
        <dbReference type="EMBL" id="RZQ53307.1"/>
    </source>
</evidence>
<dbReference type="SUPFAM" id="SSF46785">
    <property type="entry name" value="Winged helix' DNA-binding domain"/>
    <property type="match status" value="1"/>
</dbReference>
<dbReference type="InterPro" id="IPR005119">
    <property type="entry name" value="LysR_subst-bd"/>
</dbReference>
<feature type="domain" description="HTH lysR-type" evidence="5">
    <location>
        <begin position="6"/>
        <end position="63"/>
    </location>
</feature>
<evidence type="ECO:0000256" key="4">
    <source>
        <dbReference type="ARBA" id="ARBA00023163"/>
    </source>
</evidence>
<evidence type="ECO:0000259" key="5">
    <source>
        <dbReference type="PROSITE" id="PS50931"/>
    </source>
</evidence>
<organism evidence="6 7">
    <name type="scientific">Pseudoalteromonas phenolica</name>
    <dbReference type="NCBI Taxonomy" id="161398"/>
    <lineage>
        <taxon>Bacteria</taxon>
        <taxon>Pseudomonadati</taxon>
        <taxon>Pseudomonadota</taxon>
        <taxon>Gammaproteobacteria</taxon>
        <taxon>Alteromonadales</taxon>
        <taxon>Pseudoalteromonadaceae</taxon>
        <taxon>Pseudoalteromonas</taxon>
    </lineage>
</organism>
<dbReference type="Gene3D" id="1.10.10.10">
    <property type="entry name" value="Winged helix-like DNA-binding domain superfamily/Winged helix DNA-binding domain"/>
    <property type="match status" value="1"/>
</dbReference>
<reference evidence="6 7" key="1">
    <citation type="submission" date="2018-01" db="EMBL/GenBank/DDBJ databases">
        <title>Co-occurrence of chitin degradation, pigmentation and bioactivity in marine Pseudoalteromonas.</title>
        <authorList>
            <person name="Paulsen S."/>
            <person name="Gram L."/>
            <person name="Machado H."/>
        </authorList>
    </citation>
    <scope>NUCLEOTIDE SEQUENCE [LARGE SCALE GENOMIC DNA]</scope>
    <source>
        <strain evidence="6 7">S3898</strain>
    </source>
</reference>
<dbReference type="Gene3D" id="3.40.190.290">
    <property type="match status" value="1"/>
</dbReference>
<comment type="caution">
    <text evidence="6">The sequence shown here is derived from an EMBL/GenBank/DDBJ whole genome shotgun (WGS) entry which is preliminary data.</text>
</comment>
<dbReference type="PANTHER" id="PTHR30126">
    <property type="entry name" value="HTH-TYPE TRANSCRIPTIONAL REGULATOR"/>
    <property type="match status" value="1"/>
</dbReference>
<dbReference type="EMBL" id="PPSX01000030">
    <property type="protein sequence ID" value="RZQ53307.1"/>
    <property type="molecule type" value="Genomic_DNA"/>
</dbReference>
<dbReference type="InterPro" id="IPR036390">
    <property type="entry name" value="WH_DNA-bd_sf"/>
</dbReference>
<evidence type="ECO:0000256" key="2">
    <source>
        <dbReference type="ARBA" id="ARBA00023015"/>
    </source>
</evidence>
<evidence type="ECO:0000256" key="3">
    <source>
        <dbReference type="ARBA" id="ARBA00023125"/>
    </source>
</evidence>
<proteinExistence type="inferred from homology"/>
<accession>A0A4Q7IQB0</accession>
<keyword evidence="4" id="KW-0804">Transcription</keyword>